<dbReference type="Gene3D" id="3.40.390.30">
    <property type="entry name" value="Metalloproteases ('zincins'), catalytic domain"/>
    <property type="match status" value="1"/>
</dbReference>
<name>A0A0G1XV57_9BACT</name>
<evidence type="ECO:0000256" key="3">
    <source>
        <dbReference type="ARBA" id="ARBA00022723"/>
    </source>
</evidence>
<dbReference type="GO" id="GO:0005737">
    <property type="term" value="C:cytoplasm"/>
    <property type="evidence" value="ECO:0007669"/>
    <property type="project" value="UniProtKB-SubCell"/>
</dbReference>
<dbReference type="SUPFAM" id="SSF55486">
    <property type="entry name" value="Metalloproteases ('zincins'), catalytic domain"/>
    <property type="match status" value="1"/>
</dbReference>
<gene>
    <name evidence="7" type="primary">ybeY</name>
    <name evidence="8" type="ORF">UY81_C0061G0006</name>
</gene>
<dbReference type="NCBIfam" id="TIGR00043">
    <property type="entry name" value="rRNA maturation RNase YbeY"/>
    <property type="match status" value="1"/>
</dbReference>
<evidence type="ECO:0000313" key="8">
    <source>
        <dbReference type="EMBL" id="KKW34810.1"/>
    </source>
</evidence>
<keyword evidence="5 7" id="KW-0378">Hydrolase</keyword>
<evidence type="ECO:0000256" key="6">
    <source>
        <dbReference type="ARBA" id="ARBA00022833"/>
    </source>
</evidence>
<accession>A0A0G1XV57</accession>
<sequence>MIHIEYAPGRTRGEGRLSEVVVKKTAQAVSRALKLKESFTISLALIDGPSMRRLNGFFRGKDAVTDVLAFAYAPEQAPGAFGEVLICPSRAREQAKEVGRALQDEMIELLVHGLLHVFGHDHIKTKDALVMLPLQQKILKTLL</sequence>
<evidence type="ECO:0000256" key="7">
    <source>
        <dbReference type="HAMAP-Rule" id="MF_00009"/>
    </source>
</evidence>
<reference evidence="8 9" key="1">
    <citation type="journal article" date="2015" name="Nature">
        <title>rRNA introns, odd ribosomes, and small enigmatic genomes across a large radiation of phyla.</title>
        <authorList>
            <person name="Brown C.T."/>
            <person name="Hug L.A."/>
            <person name="Thomas B.C."/>
            <person name="Sharon I."/>
            <person name="Castelle C.J."/>
            <person name="Singh A."/>
            <person name="Wilkins M.J."/>
            <person name="Williams K.H."/>
            <person name="Banfield J.F."/>
        </authorList>
    </citation>
    <scope>NUCLEOTIDE SEQUENCE [LARGE SCALE GENOMIC DNA]</scope>
</reference>
<protein>
    <recommendedName>
        <fullName evidence="7">Endoribonuclease YbeY</fullName>
        <ecNumber evidence="7">3.1.-.-</ecNumber>
    </recommendedName>
</protein>
<comment type="function">
    <text evidence="7">Single strand-specific metallo-endoribonuclease involved in late-stage 70S ribosome quality control and in maturation of the 3' terminus of the 16S rRNA.</text>
</comment>
<dbReference type="HAMAP" id="MF_00009">
    <property type="entry name" value="Endoribonucl_YbeY"/>
    <property type="match status" value="1"/>
</dbReference>
<feature type="binding site" evidence="7">
    <location>
        <position position="122"/>
    </location>
    <ligand>
        <name>Zn(2+)</name>
        <dbReference type="ChEBI" id="CHEBI:29105"/>
        <note>catalytic</note>
    </ligand>
</feature>
<dbReference type="GO" id="GO:0006364">
    <property type="term" value="P:rRNA processing"/>
    <property type="evidence" value="ECO:0007669"/>
    <property type="project" value="UniProtKB-UniRule"/>
</dbReference>
<organism evidence="8 9">
    <name type="scientific">Candidatus Giovannonibacteria bacterium GW2011_GWA2_53_7</name>
    <dbReference type="NCBI Taxonomy" id="1618650"/>
    <lineage>
        <taxon>Bacteria</taxon>
        <taxon>Candidatus Giovannoniibacteriota</taxon>
    </lineage>
</organism>
<keyword evidence="3 7" id="KW-0479">Metal-binding</keyword>
<evidence type="ECO:0000256" key="5">
    <source>
        <dbReference type="ARBA" id="ARBA00022801"/>
    </source>
</evidence>
<keyword evidence="2 7" id="KW-0540">Nuclease</keyword>
<keyword evidence="6 7" id="KW-0862">Zinc</keyword>
<dbReference type="PANTHER" id="PTHR46986">
    <property type="entry name" value="ENDORIBONUCLEASE YBEY, CHLOROPLASTIC"/>
    <property type="match status" value="1"/>
</dbReference>
<evidence type="ECO:0000256" key="1">
    <source>
        <dbReference type="ARBA" id="ARBA00010875"/>
    </source>
</evidence>
<keyword evidence="7" id="KW-0690">Ribosome biogenesis</keyword>
<comment type="subcellular location">
    <subcellularLocation>
        <location evidence="7">Cytoplasm</location>
    </subcellularLocation>
</comment>
<dbReference type="GO" id="GO:0004521">
    <property type="term" value="F:RNA endonuclease activity"/>
    <property type="evidence" value="ECO:0007669"/>
    <property type="project" value="UniProtKB-UniRule"/>
</dbReference>
<dbReference type="EMBL" id="LCRM01000061">
    <property type="protein sequence ID" value="KKW34810.1"/>
    <property type="molecule type" value="Genomic_DNA"/>
</dbReference>
<keyword evidence="7" id="KW-0698">rRNA processing</keyword>
<keyword evidence="7" id="KW-0963">Cytoplasm</keyword>
<comment type="similarity">
    <text evidence="1 7">Belongs to the endoribonuclease YbeY family.</text>
</comment>
<dbReference type="PANTHER" id="PTHR46986:SF1">
    <property type="entry name" value="ENDORIBONUCLEASE YBEY, CHLOROPLASTIC"/>
    <property type="match status" value="1"/>
</dbReference>
<comment type="cofactor">
    <cofactor evidence="7">
        <name>Zn(2+)</name>
        <dbReference type="ChEBI" id="CHEBI:29105"/>
    </cofactor>
    <text evidence="7">Binds 1 zinc ion.</text>
</comment>
<evidence type="ECO:0000256" key="4">
    <source>
        <dbReference type="ARBA" id="ARBA00022759"/>
    </source>
</evidence>
<dbReference type="GO" id="GO:0004222">
    <property type="term" value="F:metalloendopeptidase activity"/>
    <property type="evidence" value="ECO:0007669"/>
    <property type="project" value="InterPro"/>
</dbReference>
<keyword evidence="4 7" id="KW-0255">Endonuclease</keyword>
<dbReference type="AlphaFoldDB" id="A0A0G1XV57"/>
<feature type="binding site" evidence="7">
    <location>
        <position position="116"/>
    </location>
    <ligand>
        <name>Zn(2+)</name>
        <dbReference type="ChEBI" id="CHEBI:29105"/>
        <note>catalytic</note>
    </ligand>
</feature>
<dbReference type="InterPro" id="IPR023091">
    <property type="entry name" value="MetalPrtase_cat_dom_sf_prd"/>
</dbReference>
<dbReference type="InterPro" id="IPR002036">
    <property type="entry name" value="YbeY"/>
</dbReference>
<dbReference type="Proteomes" id="UP000034290">
    <property type="component" value="Unassembled WGS sequence"/>
</dbReference>
<proteinExistence type="inferred from homology"/>
<evidence type="ECO:0000256" key="2">
    <source>
        <dbReference type="ARBA" id="ARBA00022722"/>
    </source>
</evidence>
<evidence type="ECO:0000313" key="9">
    <source>
        <dbReference type="Proteomes" id="UP000034290"/>
    </source>
</evidence>
<comment type="caution">
    <text evidence="8">The sequence shown here is derived from an EMBL/GenBank/DDBJ whole genome shotgun (WGS) entry which is preliminary data.</text>
</comment>
<dbReference type="GO" id="GO:0008270">
    <property type="term" value="F:zinc ion binding"/>
    <property type="evidence" value="ECO:0007669"/>
    <property type="project" value="UniProtKB-UniRule"/>
</dbReference>
<dbReference type="Pfam" id="PF02130">
    <property type="entry name" value="YbeY"/>
    <property type="match status" value="1"/>
</dbReference>
<dbReference type="EC" id="3.1.-.-" evidence="7"/>
<feature type="binding site" evidence="7">
    <location>
        <position position="112"/>
    </location>
    <ligand>
        <name>Zn(2+)</name>
        <dbReference type="ChEBI" id="CHEBI:29105"/>
        <note>catalytic</note>
    </ligand>
</feature>